<evidence type="ECO:0000313" key="5">
    <source>
        <dbReference type="Proteomes" id="UP000324021"/>
    </source>
</evidence>
<keyword evidence="3" id="KW-0808">Transferase</keyword>
<dbReference type="Proteomes" id="UP000324021">
    <property type="component" value="Unassembled WGS sequence"/>
</dbReference>
<dbReference type="EMBL" id="FMZP01000004">
    <property type="protein sequence ID" value="SDC52116.1"/>
    <property type="molecule type" value="Genomic_DNA"/>
</dbReference>
<keyword evidence="3" id="KW-0489">Methyltransferase</keyword>
<evidence type="ECO:0000313" key="4">
    <source>
        <dbReference type="Proteomes" id="UP000199320"/>
    </source>
</evidence>
<dbReference type="STRING" id="392421.SAMN04488694_10476"/>
<protein>
    <submittedName>
        <fullName evidence="3">Methyltransferase domain-containing protein</fullName>
    </submittedName>
</protein>
<reference evidence="4 5" key="1">
    <citation type="submission" date="2016-10" db="EMBL/GenBank/DDBJ databases">
        <authorList>
            <person name="Varghese N."/>
            <person name="Submissions S."/>
        </authorList>
    </citation>
    <scope>NUCLEOTIDE SEQUENCE [LARGE SCALE GENOMIC DNA]</scope>
    <source>
        <strain evidence="2 5">CDM_1</strain>
        <strain evidence="4">CDM_6</strain>
    </source>
</reference>
<dbReference type="Gene3D" id="3.40.50.150">
    <property type="entry name" value="Vaccinia Virus protein VP39"/>
    <property type="match status" value="1"/>
</dbReference>
<dbReference type="InterPro" id="IPR029063">
    <property type="entry name" value="SAM-dependent_MTases_sf"/>
</dbReference>
<keyword evidence="4" id="KW-1185">Reference proteome</keyword>
<dbReference type="InterPro" id="IPR013216">
    <property type="entry name" value="Methyltransf_11"/>
</dbReference>
<dbReference type="AlphaFoldDB" id="A0A1I0C9T3"/>
<name>A0A1I0C9T3_9EURY</name>
<dbReference type="RefSeq" id="WP_092930894.1">
    <property type="nucleotide sequence ID" value="NZ_FMZP01000004.1"/>
</dbReference>
<dbReference type="EMBL" id="FOIC01000004">
    <property type="protein sequence ID" value="SET15872.1"/>
    <property type="molecule type" value="Genomic_DNA"/>
</dbReference>
<reference evidence="3" key="2">
    <citation type="submission" date="2016-10" db="EMBL/GenBank/DDBJ databases">
        <authorList>
            <person name="de Groot N.N."/>
        </authorList>
    </citation>
    <scope>NUCLEOTIDE SEQUENCE [LARGE SCALE GENOMIC DNA]</scope>
    <source>
        <strain evidence="3">CDM_6</strain>
    </source>
</reference>
<dbReference type="PANTHER" id="PTHR43591:SF110">
    <property type="entry name" value="RHODANESE DOMAIN-CONTAINING PROTEIN"/>
    <property type="match status" value="1"/>
</dbReference>
<sequence>MGHHTFDSSRADKLEQADRRYQFLSAEELLWALEPAATDTVADLGSGTGFYTDVVAPHAGDVYAVDLQEEMHDYYRDKGTPENVDLVTTGVSELPFETDSIDAAFSTMTYHEFANDDALEEISRVLTAGGRLVILDWAGTGTGEHGPPVDERYTADDAATALREHGFTIVHEAVRPETFLLVATPE</sequence>
<proteinExistence type="predicted"/>
<accession>A0A1I0C9T3</accession>
<feature type="domain" description="Methyltransferase type 11" evidence="1">
    <location>
        <begin position="43"/>
        <end position="134"/>
    </location>
</feature>
<dbReference type="PANTHER" id="PTHR43591">
    <property type="entry name" value="METHYLTRANSFERASE"/>
    <property type="match status" value="1"/>
</dbReference>
<gene>
    <name evidence="3" type="ORF">SAMN04488694_10476</name>
    <name evidence="2" type="ORF">SAMN05192552_1004226</name>
</gene>
<dbReference type="Pfam" id="PF08241">
    <property type="entry name" value="Methyltransf_11"/>
    <property type="match status" value="1"/>
</dbReference>
<evidence type="ECO:0000313" key="2">
    <source>
        <dbReference type="EMBL" id="SDC52116.1"/>
    </source>
</evidence>
<dbReference type="OrthoDB" id="302307at2157"/>
<dbReference type="Proteomes" id="UP000199320">
    <property type="component" value="Unassembled WGS sequence"/>
</dbReference>
<dbReference type="SUPFAM" id="SSF53335">
    <property type="entry name" value="S-adenosyl-L-methionine-dependent methyltransferases"/>
    <property type="match status" value="1"/>
</dbReference>
<dbReference type="GO" id="GO:0032259">
    <property type="term" value="P:methylation"/>
    <property type="evidence" value="ECO:0007669"/>
    <property type="project" value="UniProtKB-KW"/>
</dbReference>
<organism evidence="3 4">
    <name type="scientific">Natrinema hispanicum</name>
    <dbReference type="NCBI Taxonomy" id="392421"/>
    <lineage>
        <taxon>Archaea</taxon>
        <taxon>Methanobacteriati</taxon>
        <taxon>Methanobacteriota</taxon>
        <taxon>Stenosarchaea group</taxon>
        <taxon>Halobacteria</taxon>
        <taxon>Halobacteriales</taxon>
        <taxon>Natrialbaceae</taxon>
        <taxon>Natrinema</taxon>
    </lineage>
</organism>
<evidence type="ECO:0000259" key="1">
    <source>
        <dbReference type="Pfam" id="PF08241"/>
    </source>
</evidence>
<dbReference type="CDD" id="cd02440">
    <property type="entry name" value="AdoMet_MTases"/>
    <property type="match status" value="1"/>
</dbReference>
<dbReference type="GO" id="GO:0008757">
    <property type="term" value="F:S-adenosylmethionine-dependent methyltransferase activity"/>
    <property type="evidence" value="ECO:0007669"/>
    <property type="project" value="InterPro"/>
</dbReference>
<evidence type="ECO:0000313" key="3">
    <source>
        <dbReference type="EMBL" id="SET15872.1"/>
    </source>
</evidence>